<organism evidence="1 2">
    <name type="scientific">Punica granatum</name>
    <name type="common">Pomegranate</name>
    <dbReference type="NCBI Taxonomy" id="22663"/>
    <lineage>
        <taxon>Eukaryota</taxon>
        <taxon>Viridiplantae</taxon>
        <taxon>Streptophyta</taxon>
        <taxon>Embryophyta</taxon>
        <taxon>Tracheophyta</taxon>
        <taxon>Spermatophyta</taxon>
        <taxon>Magnoliopsida</taxon>
        <taxon>eudicotyledons</taxon>
        <taxon>Gunneridae</taxon>
        <taxon>Pentapetalae</taxon>
        <taxon>rosids</taxon>
        <taxon>malvids</taxon>
        <taxon>Myrtales</taxon>
        <taxon>Lythraceae</taxon>
        <taxon>Punica</taxon>
    </lineage>
</organism>
<evidence type="ECO:0008006" key="3">
    <source>
        <dbReference type="Google" id="ProtNLM"/>
    </source>
</evidence>
<sequence>MSRIPYALATGSIMYVMLCTRPDVSYAWSMTSRYRSDPSERHWIAVKKILKYLRRTKKMFLVYGGEEELVVRGYTDVSFQCDNRSQSGYVFCLNGGAIQWISIVTTMEPLRRLRNPGLTNDPNIYSGASISSVRLSTEEIWRDIKSHQRYTLGVMRTRLTRHETDTWVVTRLSLAVLIVTMVQRSLDLRSPWIPTCNVVYFDVVKCHRNRLVIKIVIGYATEHGEACE</sequence>
<dbReference type="Proteomes" id="UP000233551">
    <property type="component" value="Unassembled WGS sequence"/>
</dbReference>
<evidence type="ECO:0000313" key="1">
    <source>
        <dbReference type="EMBL" id="PKI41737.1"/>
    </source>
</evidence>
<dbReference type="PANTHER" id="PTHR11439">
    <property type="entry name" value="GAG-POL-RELATED RETROTRANSPOSON"/>
    <property type="match status" value="1"/>
</dbReference>
<proteinExistence type="predicted"/>
<name>A0A2I0ICM2_PUNGR</name>
<reference evidence="1 2" key="1">
    <citation type="submission" date="2017-11" db="EMBL/GenBank/DDBJ databases">
        <title>De-novo sequencing of pomegranate (Punica granatum L.) genome.</title>
        <authorList>
            <person name="Akparov Z."/>
            <person name="Amiraslanov A."/>
            <person name="Hajiyeva S."/>
            <person name="Abbasov M."/>
            <person name="Kaur K."/>
            <person name="Hamwieh A."/>
            <person name="Solovyev V."/>
            <person name="Salamov A."/>
            <person name="Braich B."/>
            <person name="Kosarev P."/>
            <person name="Mahmoud A."/>
            <person name="Hajiyev E."/>
            <person name="Babayeva S."/>
            <person name="Izzatullayeva V."/>
            <person name="Mammadov A."/>
            <person name="Mammadov A."/>
            <person name="Sharifova S."/>
            <person name="Ojaghi J."/>
            <person name="Eynullazada K."/>
            <person name="Bayramov B."/>
            <person name="Abdulazimova A."/>
            <person name="Shahmuradov I."/>
        </authorList>
    </citation>
    <scope>NUCLEOTIDE SEQUENCE [LARGE SCALE GENOMIC DNA]</scope>
    <source>
        <strain evidence="2">cv. AG2017</strain>
        <tissue evidence="1">Leaf</tissue>
    </source>
</reference>
<protein>
    <recommendedName>
        <fullName evidence="3">Secreted RxLR effector protein 161-like</fullName>
    </recommendedName>
</protein>
<dbReference type="STRING" id="22663.A0A2I0ICM2"/>
<accession>A0A2I0ICM2</accession>
<evidence type="ECO:0000313" key="2">
    <source>
        <dbReference type="Proteomes" id="UP000233551"/>
    </source>
</evidence>
<comment type="caution">
    <text evidence="1">The sequence shown here is derived from an EMBL/GenBank/DDBJ whole genome shotgun (WGS) entry which is preliminary data.</text>
</comment>
<dbReference type="AlphaFoldDB" id="A0A2I0ICM2"/>
<gene>
    <name evidence="1" type="ORF">CRG98_037870</name>
</gene>
<dbReference type="PANTHER" id="PTHR11439:SF496">
    <property type="entry name" value="RNA-DIRECTED DNA POLYMERASE"/>
    <property type="match status" value="1"/>
</dbReference>
<dbReference type="EMBL" id="PGOL01003315">
    <property type="protein sequence ID" value="PKI41737.1"/>
    <property type="molecule type" value="Genomic_DNA"/>
</dbReference>
<keyword evidence="2" id="KW-1185">Reference proteome</keyword>